<protein>
    <submittedName>
        <fullName evidence="2">ISXo8 transposase</fullName>
    </submittedName>
</protein>
<feature type="non-terminal residue" evidence="2">
    <location>
        <position position="1"/>
    </location>
</feature>
<sequence length="158" mass="18162">SRAKVRIVENTTKRYVTDEVCWLLLENIVDRSGGEELKSYLCRGMDGASLKHLVKCAHIRWTIEQFHRDVKQLLGLDRFEGRSWKGWQHHISMVLLAFAFISSLGAENRSKDERLPSLPAMVRVVVLEAATQDLMKDQHLLRAKAGSIAELMLRRYSD</sequence>
<dbReference type="GO" id="GO:0003677">
    <property type="term" value="F:DNA binding"/>
    <property type="evidence" value="ECO:0007669"/>
    <property type="project" value="InterPro"/>
</dbReference>
<comment type="caution">
    <text evidence="2">The sequence shown here is derived from an EMBL/GenBank/DDBJ whole genome shotgun (WGS) entry which is preliminary data.</text>
</comment>
<dbReference type="InterPro" id="IPR002559">
    <property type="entry name" value="Transposase_11"/>
</dbReference>
<gene>
    <name evidence="2" type="ORF">B1A_09701</name>
</gene>
<proteinExistence type="predicted"/>
<accession>T1AVC9</accession>
<reference evidence="2" key="1">
    <citation type="submission" date="2013-08" db="EMBL/GenBank/DDBJ databases">
        <authorList>
            <person name="Mendez C."/>
            <person name="Richter M."/>
            <person name="Ferrer M."/>
            <person name="Sanchez J."/>
        </authorList>
    </citation>
    <scope>NUCLEOTIDE SEQUENCE</scope>
</reference>
<dbReference type="SUPFAM" id="SSF53098">
    <property type="entry name" value="Ribonuclease H-like"/>
    <property type="match status" value="1"/>
</dbReference>
<reference evidence="2" key="2">
    <citation type="journal article" date="2014" name="ISME J.">
        <title>Microbial stratification in low pH oxic and suboxic macroscopic growths along an acid mine drainage.</title>
        <authorList>
            <person name="Mendez-Garcia C."/>
            <person name="Mesa V."/>
            <person name="Sprenger R.R."/>
            <person name="Richter M."/>
            <person name="Diez M.S."/>
            <person name="Solano J."/>
            <person name="Bargiela R."/>
            <person name="Golyshina O.V."/>
            <person name="Manteca A."/>
            <person name="Ramos J.L."/>
            <person name="Gallego J.R."/>
            <person name="Llorente I."/>
            <person name="Martins Dos Santos V.A."/>
            <person name="Jensen O.N."/>
            <person name="Pelaez A.I."/>
            <person name="Sanchez J."/>
            <person name="Ferrer M."/>
        </authorList>
    </citation>
    <scope>NUCLEOTIDE SEQUENCE</scope>
</reference>
<evidence type="ECO:0000259" key="1">
    <source>
        <dbReference type="Pfam" id="PF01609"/>
    </source>
</evidence>
<name>T1AVC9_9ZZZZ</name>
<evidence type="ECO:0000313" key="2">
    <source>
        <dbReference type="EMBL" id="EQD61457.1"/>
    </source>
</evidence>
<dbReference type="EMBL" id="AUZX01006917">
    <property type="protein sequence ID" value="EQD61457.1"/>
    <property type="molecule type" value="Genomic_DNA"/>
</dbReference>
<dbReference type="GO" id="GO:0006313">
    <property type="term" value="P:DNA transposition"/>
    <property type="evidence" value="ECO:0007669"/>
    <property type="project" value="InterPro"/>
</dbReference>
<dbReference type="Pfam" id="PF01609">
    <property type="entry name" value="DDE_Tnp_1"/>
    <property type="match status" value="1"/>
</dbReference>
<dbReference type="GO" id="GO:0004803">
    <property type="term" value="F:transposase activity"/>
    <property type="evidence" value="ECO:0007669"/>
    <property type="project" value="InterPro"/>
</dbReference>
<dbReference type="PANTHER" id="PTHR33627:SF1">
    <property type="entry name" value="TRANSPOSASE"/>
    <property type="match status" value="1"/>
</dbReference>
<dbReference type="AlphaFoldDB" id="T1AVC9"/>
<dbReference type="PANTHER" id="PTHR33627">
    <property type="entry name" value="TRANSPOSASE"/>
    <property type="match status" value="1"/>
</dbReference>
<dbReference type="InterPro" id="IPR012337">
    <property type="entry name" value="RNaseH-like_sf"/>
</dbReference>
<organism evidence="2">
    <name type="scientific">mine drainage metagenome</name>
    <dbReference type="NCBI Taxonomy" id="410659"/>
    <lineage>
        <taxon>unclassified sequences</taxon>
        <taxon>metagenomes</taxon>
        <taxon>ecological metagenomes</taxon>
    </lineage>
</organism>
<dbReference type="InterPro" id="IPR039365">
    <property type="entry name" value="IS701-like"/>
</dbReference>
<feature type="domain" description="Transposase IS4-like" evidence="1">
    <location>
        <begin position="48"/>
        <end position="97"/>
    </location>
</feature>